<organism evidence="16 17">
    <name type="scientific">Desulfobaculum xiamenense</name>
    <dbReference type="NCBI Taxonomy" id="995050"/>
    <lineage>
        <taxon>Bacteria</taxon>
        <taxon>Pseudomonadati</taxon>
        <taxon>Thermodesulfobacteriota</taxon>
        <taxon>Desulfovibrionia</taxon>
        <taxon>Desulfovibrionales</taxon>
        <taxon>Desulfovibrionaceae</taxon>
        <taxon>Desulfobaculum</taxon>
    </lineage>
</organism>
<dbReference type="GO" id="GO:0005506">
    <property type="term" value="F:iron ion binding"/>
    <property type="evidence" value="ECO:0007669"/>
    <property type="project" value="InterPro"/>
</dbReference>
<keyword evidence="7" id="KW-0812">Transmembrane</keyword>
<dbReference type="InterPro" id="IPR005126">
    <property type="entry name" value="NapC/NirT_cyt_c_N"/>
</dbReference>
<evidence type="ECO:0000259" key="15">
    <source>
        <dbReference type="Pfam" id="PF03264"/>
    </source>
</evidence>
<dbReference type="GO" id="GO:0009061">
    <property type="term" value="P:anaerobic respiration"/>
    <property type="evidence" value="ECO:0007669"/>
    <property type="project" value="TreeGrafter"/>
</dbReference>
<evidence type="ECO:0000256" key="14">
    <source>
        <dbReference type="PIRSR" id="PIRSR000014-2"/>
    </source>
</evidence>
<feature type="binding site" description="axial binding residue" evidence="14">
    <location>
        <position position="323"/>
    </location>
    <ligand>
        <name>heme</name>
        <dbReference type="ChEBI" id="CHEBI:30413"/>
        <label>5</label>
    </ligand>
    <ligandPart>
        <name>Fe</name>
        <dbReference type="ChEBI" id="CHEBI:18248"/>
    </ligandPart>
</feature>
<keyword evidence="3" id="KW-0813">Transport</keyword>
<evidence type="ECO:0000256" key="7">
    <source>
        <dbReference type="ARBA" id="ARBA00022692"/>
    </source>
</evidence>
<keyword evidence="8" id="KW-0479">Metal-binding</keyword>
<keyword evidence="17" id="KW-1185">Reference proteome</keyword>
<keyword evidence="9" id="KW-0249">Electron transport</keyword>
<evidence type="ECO:0000256" key="2">
    <source>
        <dbReference type="ARBA" id="ARBA00006417"/>
    </source>
</evidence>
<feature type="binding site" description="covalent" evidence="13">
    <location>
        <position position="159"/>
    </location>
    <ligand>
        <name>heme</name>
        <dbReference type="ChEBI" id="CHEBI:30413"/>
        <label>4</label>
    </ligand>
</feature>
<comment type="subcellular location">
    <subcellularLocation>
        <location evidence="1">Cell inner membrane</location>
        <topology evidence="1">Single-pass type II membrane protein</topology>
    </subcellularLocation>
</comment>
<proteinExistence type="inferred from homology"/>
<dbReference type="Gene3D" id="1.10.3820.10">
    <property type="entry name" value="Di-heme elbow motif domain"/>
    <property type="match status" value="1"/>
</dbReference>
<dbReference type="EMBL" id="JAATJA010000005">
    <property type="protein sequence ID" value="NJB69467.1"/>
    <property type="molecule type" value="Genomic_DNA"/>
</dbReference>
<evidence type="ECO:0000256" key="13">
    <source>
        <dbReference type="PIRSR" id="PIRSR000014-1"/>
    </source>
</evidence>
<feature type="binding site" description="covalent" evidence="13">
    <location>
        <position position="66"/>
    </location>
    <ligand>
        <name>heme</name>
        <dbReference type="ChEBI" id="CHEBI:30413"/>
        <label>2</label>
    </ligand>
</feature>
<dbReference type="GO" id="GO:0009276">
    <property type="term" value="C:Gram-negative-bacterium-type cell wall"/>
    <property type="evidence" value="ECO:0007669"/>
    <property type="project" value="InterPro"/>
</dbReference>
<evidence type="ECO:0000313" key="17">
    <source>
        <dbReference type="Proteomes" id="UP000580856"/>
    </source>
</evidence>
<gene>
    <name evidence="16" type="ORF">GGQ74_003169</name>
</gene>
<dbReference type="Pfam" id="PF03264">
    <property type="entry name" value="Cytochrom_NNT"/>
    <property type="match status" value="1"/>
</dbReference>
<feature type="binding site" description="axial binding residue" evidence="14">
    <location>
        <position position="163"/>
    </location>
    <ligand>
        <name>heme</name>
        <dbReference type="ChEBI" id="CHEBI:30413"/>
        <label>4</label>
    </ligand>
    <ligandPart>
        <name>Fe</name>
        <dbReference type="ChEBI" id="CHEBI:18248"/>
    </ligandPart>
</feature>
<keyword evidence="11 14" id="KW-0408">Iron</keyword>
<evidence type="ECO:0000256" key="4">
    <source>
        <dbReference type="ARBA" id="ARBA00022475"/>
    </source>
</evidence>
<evidence type="ECO:0000256" key="5">
    <source>
        <dbReference type="ARBA" id="ARBA00022519"/>
    </source>
</evidence>
<feature type="binding site" description="covalent" evidence="13">
    <location>
        <position position="322"/>
    </location>
    <ligand>
        <name>heme</name>
        <dbReference type="ChEBI" id="CHEBI:30413"/>
        <label>5</label>
    </ligand>
</feature>
<comment type="similarity">
    <text evidence="2">Belongs to the TorC/TorY family.</text>
</comment>
<evidence type="ECO:0000256" key="8">
    <source>
        <dbReference type="ARBA" id="ARBA00022723"/>
    </source>
</evidence>
<keyword evidence="5" id="KW-0997">Cell inner membrane</keyword>
<dbReference type="GO" id="GO:0005886">
    <property type="term" value="C:plasma membrane"/>
    <property type="evidence" value="ECO:0007669"/>
    <property type="project" value="UniProtKB-SubCell"/>
</dbReference>
<dbReference type="AlphaFoldDB" id="A0A846QQL4"/>
<feature type="binding site" description="covalent" evidence="13">
    <location>
        <position position="36"/>
    </location>
    <ligand>
        <name>heme</name>
        <dbReference type="ChEBI" id="CHEBI:30413"/>
        <label>1</label>
    </ligand>
</feature>
<dbReference type="InterPro" id="IPR038266">
    <property type="entry name" value="NapC/NirT_cytc_sf"/>
</dbReference>
<sequence length="372" mass="40936">MRRPLLLGAGIGVVAVLVLVAAMAAGEGVMSRNGFCISCHEMESTVYQEYRKTKHFQSASGVRATCSSCHVPEAFGPMVVRKAESVRELVSKVSGTIDTPEKFEANRLRMAKSVWADMKANDSRECRSCHDTNALDYALFPKKEDAERMRKGLSEGQTCVDCHKGLSHTLPDMASGYKALFEELSTAAQSNGTDGDSVQSIRIVPLFLEKDGRPMGRVMPLTALSVQDRDGEWAQVRVEGWQQDGVTPVVYEMQGRRIFSVVLDRQAESAIEVESTMVDPDTELTWHKVGLTCWVKAGTLLAESASLLDYGAELHGAACGTCHSATPPDHFKANQWIGSLKSMKRNILLNKEEYRFLLKYLQLNASDTGAVH</sequence>
<evidence type="ECO:0000256" key="9">
    <source>
        <dbReference type="ARBA" id="ARBA00022982"/>
    </source>
</evidence>
<reference evidence="16 17" key="1">
    <citation type="submission" date="2020-03" db="EMBL/GenBank/DDBJ databases">
        <title>Genomic Encyclopedia of Type Strains, Phase IV (KMG-IV): sequencing the most valuable type-strain genomes for metagenomic binning, comparative biology and taxonomic classification.</title>
        <authorList>
            <person name="Goeker M."/>
        </authorList>
    </citation>
    <scope>NUCLEOTIDE SEQUENCE [LARGE SCALE GENOMIC DNA]</scope>
    <source>
        <strain evidence="16 17">DSM 24233</strain>
    </source>
</reference>
<evidence type="ECO:0000256" key="1">
    <source>
        <dbReference type="ARBA" id="ARBA00004249"/>
    </source>
</evidence>
<dbReference type="InterPro" id="IPR051174">
    <property type="entry name" value="Cytochrome_c-type_ET"/>
</dbReference>
<feature type="binding site" description="covalent" evidence="13">
    <location>
        <position position="39"/>
    </location>
    <ligand>
        <name>heme</name>
        <dbReference type="ChEBI" id="CHEBI:30413"/>
        <label>1</label>
    </ligand>
</feature>
<feature type="binding site" description="covalent" evidence="13">
    <location>
        <position position="129"/>
    </location>
    <ligand>
        <name>heme</name>
        <dbReference type="ChEBI" id="CHEBI:30413"/>
        <label>3</label>
    </ligand>
</feature>
<feature type="binding site" description="covalent" evidence="13">
    <location>
        <position position="126"/>
    </location>
    <ligand>
        <name>heme</name>
        <dbReference type="ChEBI" id="CHEBI:30413"/>
        <label>3</label>
    </ligand>
</feature>
<feature type="binding site" description="covalent" evidence="13">
    <location>
        <position position="319"/>
    </location>
    <ligand>
        <name>heme</name>
        <dbReference type="ChEBI" id="CHEBI:30413"/>
        <label>5</label>
    </ligand>
</feature>
<evidence type="ECO:0000256" key="10">
    <source>
        <dbReference type="ARBA" id="ARBA00022989"/>
    </source>
</evidence>
<feature type="binding site" description="covalent" evidence="13">
    <location>
        <position position="162"/>
    </location>
    <ligand>
        <name>heme</name>
        <dbReference type="ChEBI" id="CHEBI:30413"/>
        <label>4</label>
    </ligand>
</feature>
<dbReference type="InterPro" id="IPR036280">
    <property type="entry name" value="Multihaem_cyt_sf"/>
</dbReference>
<keyword evidence="12" id="KW-0472">Membrane</keyword>
<dbReference type="SUPFAM" id="SSF48695">
    <property type="entry name" value="Multiheme cytochromes"/>
    <property type="match status" value="1"/>
</dbReference>
<feature type="binding site" description="axial binding residue" evidence="14">
    <location>
        <position position="40"/>
    </location>
    <ligand>
        <name>heme</name>
        <dbReference type="ChEBI" id="CHEBI:30413"/>
        <label>1</label>
    </ligand>
    <ligandPart>
        <name>Fe</name>
        <dbReference type="ChEBI" id="CHEBI:18248"/>
    </ligandPart>
</feature>
<dbReference type="PIRSF" id="PIRSF000014">
    <property type="entry name" value="4_hem_cytch_TorC"/>
    <property type="match status" value="1"/>
</dbReference>
<feature type="binding site" description="axial binding residue" evidence="14">
    <location>
        <position position="130"/>
    </location>
    <ligand>
        <name>heme</name>
        <dbReference type="ChEBI" id="CHEBI:30413"/>
        <label>3</label>
    </ligand>
    <ligandPart>
        <name>Fe</name>
        <dbReference type="ChEBI" id="CHEBI:18248"/>
    </ligandPart>
</feature>
<evidence type="ECO:0000256" key="6">
    <source>
        <dbReference type="ARBA" id="ARBA00022617"/>
    </source>
</evidence>
<dbReference type="GO" id="GO:0009055">
    <property type="term" value="F:electron transfer activity"/>
    <property type="evidence" value="ECO:0007669"/>
    <property type="project" value="InterPro"/>
</dbReference>
<protein>
    <submittedName>
        <fullName evidence="16">Trimethylamine-N-oxide reductase cytochrome c-type subunit TorC</fullName>
    </submittedName>
</protein>
<feature type="domain" description="NapC/NirT cytochrome c N-terminal" evidence="15">
    <location>
        <begin position="11"/>
        <end position="173"/>
    </location>
</feature>
<dbReference type="PANTHER" id="PTHR30333:SF3">
    <property type="entry name" value="CYTOCHROME C-TYPE PROTEIN TORY"/>
    <property type="match status" value="1"/>
</dbReference>
<evidence type="ECO:0000256" key="11">
    <source>
        <dbReference type="ARBA" id="ARBA00023004"/>
    </source>
</evidence>
<comment type="PTM">
    <text evidence="13">Binds 5 heme groups per subunit.</text>
</comment>
<dbReference type="InterPro" id="IPR009154">
    <property type="entry name" value="Membr-bd_4haem_cyt_TorC"/>
</dbReference>
<name>A0A846QQL4_9BACT</name>
<dbReference type="RefSeq" id="WP_167942551.1">
    <property type="nucleotide sequence ID" value="NZ_JAATJA010000005.1"/>
</dbReference>
<keyword evidence="10" id="KW-1133">Transmembrane helix</keyword>
<dbReference type="GO" id="GO:0020037">
    <property type="term" value="F:heme binding"/>
    <property type="evidence" value="ECO:0007669"/>
    <property type="project" value="InterPro"/>
</dbReference>
<evidence type="ECO:0000256" key="3">
    <source>
        <dbReference type="ARBA" id="ARBA00022448"/>
    </source>
</evidence>
<dbReference type="PANTHER" id="PTHR30333">
    <property type="entry name" value="CYTOCHROME C-TYPE PROTEIN"/>
    <property type="match status" value="1"/>
</dbReference>
<accession>A0A846QQL4</accession>
<comment type="caution">
    <text evidence="16">The sequence shown here is derived from an EMBL/GenBank/DDBJ whole genome shotgun (WGS) entry which is preliminary data.</text>
</comment>
<evidence type="ECO:0000256" key="12">
    <source>
        <dbReference type="ARBA" id="ARBA00023136"/>
    </source>
</evidence>
<feature type="binding site" description="axial binding residue" evidence="14">
    <location>
        <position position="70"/>
    </location>
    <ligand>
        <name>heme</name>
        <dbReference type="ChEBI" id="CHEBI:30413"/>
        <label>2</label>
    </ligand>
    <ligandPart>
        <name>Fe</name>
        <dbReference type="ChEBI" id="CHEBI:18248"/>
    </ligandPart>
</feature>
<dbReference type="Proteomes" id="UP000580856">
    <property type="component" value="Unassembled WGS sequence"/>
</dbReference>
<feature type="binding site" description="covalent" evidence="13">
    <location>
        <position position="69"/>
    </location>
    <ligand>
        <name>heme</name>
        <dbReference type="ChEBI" id="CHEBI:30413"/>
        <label>2</label>
    </ligand>
</feature>
<keyword evidence="6 13" id="KW-0349">Heme</keyword>
<evidence type="ECO:0000313" key="16">
    <source>
        <dbReference type="EMBL" id="NJB69467.1"/>
    </source>
</evidence>
<keyword evidence="4" id="KW-1003">Cell membrane</keyword>